<protein>
    <recommendedName>
        <fullName evidence="2">Endonuclease/exonuclease/phosphatase domain-containing protein</fullName>
    </recommendedName>
</protein>
<feature type="region of interest" description="Disordered" evidence="1">
    <location>
        <begin position="82"/>
        <end position="103"/>
    </location>
</feature>
<dbReference type="AlphaFoldDB" id="A0AAD8DJ07"/>
<feature type="compositionally biased region" description="Low complexity" evidence="1">
    <location>
        <begin position="92"/>
        <end position="103"/>
    </location>
</feature>
<feature type="region of interest" description="Disordered" evidence="1">
    <location>
        <begin position="26"/>
        <end position="66"/>
    </location>
</feature>
<dbReference type="InterPro" id="IPR005135">
    <property type="entry name" value="Endo/exonuclease/phosphatase"/>
</dbReference>
<dbReference type="Proteomes" id="UP001231518">
    <property type="component" value="Chromosome 31"/>
</dbReference>
<feature type="domain" description="Endonuclease/exonuclease/phosphatase" evidence="2">
    <location>
        <begin position="112"/>
        <end position="209"/>
    </location>
</feature>
<evidence type="ECO:0000256" key="1">
    <source>
        <dbReference type="SAM" id="MobiDB-lite"/>
    </source>
</evidence>
<proteinExistence type="predicted"/>
<dbReference type="EMBL" id="JARGEI010000032">
    <property type="protein sequence ID" value="KAJ8703717.1"/>
    <property type="molecule type" value="Genomic_DNA"/>
</dbReference>
<dbReference type="Gene3D" id="3.60.10.10">
    <property type="entry name" value="Endonuclease/exonuclease/phosphatase"/>
    <property type="match status" value="1"/>
</dbReference>
<organism evidence="3 4">
    <name type="scientific">Mythimna separata</name>
    <name type="common">Oriental armyworm</name>
    <name type="synonym">Pseudaletia separata</name>
    <dbReference type="NCBI Taxonomy" id="271217"/>
    <lineage>
        <taxon>Eukaryota</taxon>
        <taxon>Metazoa</taxon>
        <taxon>Ecdysozoa</taxon>
        <taxon>Arthropoda</taxon>
        <taxon>Hexapoda</taxon>
        <taxon>Insecta</taxon>
        <taxon>Pterygota</taxon>
        <taxon>Neoptera</taxon>
        <taxon>Endopterygota</taxon>
        <taxon>Lepidoptera</taxon>
        <taxon>Glossata</taxon>
        <taxon>Ditrysia</taxon>
        <taxon>Noctuoidea</taxon>
        <taxon>Noctuidae</taxon>
        <taxon>Noctuinae</taxon>
        <taxon>Hadenini</taxon>
        <taxon>Mythimna</taxon>
    </lineage>
</organism>
<evidence type="ECO:0000313" key="4">
    <source>
        <dbReference type="Proteomes" id="UP001231518"/>
    </source>
</evidence>
<keyword evidence="4" id="KW-1185">Reference proteome</keyword>
<dbReference type="GO" id="GO:0003824">
    <property type="term" value="F:catalytic activity"/>
    <property type="evidence" value="ECO:0007669"/>
    <property type="project" value="InterPro"/>
</dbReference>
<dbReference type="SUPFAM" id="SSF56219">
    <property type="entry name" value="DNase I-like"/>
    <property type="match status" value="1"/>
</dbReference>
<accession>A0AAD8DJ07</accession>
<comment type="caution">
    <text evidence="3">The sequence shown here is derived from an EMBL/GenBank/DDBJ whole genome shotgun (WGS) entry which is preliminary data.</text>
</comment>
<dbReference type="Pfam" id="PF14529">
    <property type="entry name" value="Exo_endo_phos_2"/>
    <property type="match status" value="1"/>
</dbReference>
<evidence type="ECO:0000313" key="3">
    <source>
        <dbReference type="EMBL" id="KAJ8703717.1"/>
    </source>
</evidence>
<name>A0AAD8DJ07_MYTSE</name>
<dbReference type="InterPro" id="IPR036691">
    <property type="entry name" value="Endo/exonu/phosph_ase_sf"/>
</dbReference>
<sequence length="330" mass="36734">MDNFKQVYKKVQRTPYLVVTLLASERSDDEVHSDAPMSPVQSEEDNSTRRTRRRRRSSDEAIGEAKRCCSVRSPAQDVNIEKHGVASVGPHSATGARSSGTRRTTQITRLDMSELRSIMEATESPAILAGDMNCKHAAWNAQQPNQGRELFNYVEARGYTVSGPETPTHYPDNPLHMPDVLDIAIHRGLHCQIAQEVIDDDLQSDHQPVLVVLAGMPTRLKPLAPRRLTDWTLFSEKLEATTPTRPIATAADVDLLADDVTACVKRALEEATTQSQPQGRGLQPPLPPRIHALVVEKRRLRKQLACRNTQTQEIPESVALRGQCGPMQRH</sequence>
<gene>
    <name evidence="3" type="ORF">PYW07_013011</name>
</gene>
<feature type="compositionally biased region" description="Basic and acidic residues" evidence="1">
    <location>
        <begin position="57"/>
        <end position="66"/>
    </location>
</feature>
<evidence type="ECO:0000259" key="2">
    <source>
        <dbReference type="Pfam" id="PF14529"/>
    </source>
</evidence>
<reference evidence="3" key="1">
    <citation type="submission" date="2023-03" db="EMBL/GenBank/DDBJ databases">
        <title>Chromosome-level genomes of two armyworms, Mythimna separata and Mythimna loreyi, provide insights into the biosynthesis and reception of sex pheromones.</title>
        <authorList>
            <person name="Zhao H."/>
        </authorList>
    </citation>
    <scope>NUCLEOTIDE SEQUENCE</scope>
    <source>
        <strain evidence="3">BeijingLab</strain>
        <tissue evidence="3">Pupa</tissue>
    </source>
</reference>